<gene>
    <name evidence="2" type="ORF">GNT65_04630</name>
</gene>
<dbReference type="InterPro" id="IPR014710">
    <property type="entry name" value="RmlC-like_jellyroll"/>
</dbReference>
<dbReference type="InterPro" id="IPR011051">
    <property type="entry name" value="RmlC_Cupin_sf"/>
</dbReference>
<dbReference type="PANTHER" id="PTHR40943">
    <property type="entry name" value="CYTOPLASMIC PROTEIN-RELATED"/>
    <property type="match status" value="1"/>
</dbReference>
<organism evidence="2 3">
    <name type="scientific">Shewanella insulae</name>
    <dbReference type="NCBI Taxonomy" id="2681496"/>
    <lineage>
        <taxon>Bacteria</taxon>
        <taxon>Pseudomonadati</taxon>
        <taxon>Pseudomonadota</taxon>
        <taxon>Gammaproteobacteria</taxon>
        <taxon>Alteromonadales</taxon>
        <taxon>Shewanellaceae</taxon>
        <taxon>Shewanella</taxon>
    </lineage>
</organism>
<dbReference type="RefSeq" id="WP_160793946.1">
    <property type="nucleotide sequence ID" value="NZ_WRPA01000003.1"/>
</dbReference>
<dbReference type="InterPro" id="IPR008579">
    <property type="entry name" value="UGlyAH_Cupin_dom"/>
</dbReference>
<dbReference type="Proteomes" id="UP000474778">
    <property type="component" value="Unassembled WGS sequence"/>
</dbReference>
<feature type="domain" description="(S)-ureidoglycine aminohydrolase cupin" evidence="1">
    <location>
        <begin position="43"/>
        <end position="115"/>
    </location>
</feature>
<dbReference type="PANTHER" id="PTHR40943:SF2">
    <property type="entry name" value="(S)-UREIDOGLYCINE AMINOHYDROLASE CUPIN DOMAIN-CONTAINING PROTEIN"/>
    <property type="match status" value="1"/>
</dbReference>
<accession>A0A6L7HXT7</accession>
<dbReference type="Pfam" id="PF05899">
    <property type="entry name" value="Cupin_3"/>
    <property type="match status" value="1"/>
</dbReference>
<dbReference type="CDD" id="cd02227">
    <property type="entry name" value="cupin_TM1112-like"/>
    <property type="match status" value="1"/>
</dbReference>
<protein>
    <submittedName>
        <fullName evidence="2">DUF861 domain-containing protein</fullName>
    </submittedName>
</protein>
<reference evidence="2 3" key="1">
    <citation type="submission" date="2019-12" db="EMBL/GenBank/DDBJ databases">
        <title>Shewanella insulae sp. nov., isolated from a tidal flat.</title>
        <authorList>
            <person name="Yoon J.-H."/>
        </authorList>
    </citation>
    <scope>NUCLEOTIDE SEQUENCE [LARGE SCALE GENOMIC DNA]</scope>
    <source>
        <strain evidence="2 3">JBTF-M18</strain>
    </source>
</reference>
<dbReference type="SUPFAM" id="SSF51182">
    <property type="entry name" value="RmlC-like cupins"/>
    <property type="match status" value="1"/>
</dbReference>
<dbReference type="Gene3D" id="2.60.120.10">
    <property type="entry name" value="Jelly Rolls"/>
    <property type="match status" value="1"/>
</dbReference>
<name>A0A6L7HXT7_9GAMM</name>
<comment type="caution">
    <text evidence="2">The sequence shown here is derived from an EMBL/GenBank/DDBJ whole genome shotgun (WGS) entry which is preliminary data.</text>
</comment>
<evidence type="ECO:0000313" key="2">
    <source>
        <dbReference type="EMBL" id="MXR67958.1"/>
    </source>
</evidence>
<sequence>MTQTIDAIINFGQHKVKTEHYEVAPEKVLSGEPKQQLENHYSSPCDQFHAGIWQGQVGSWRVNYSEHEYCEILSGSSEIIDEAGNRLTVTKGDRFVIPAGFKGVWRVLQECRKIYVVFEQK</sequence>
<dbReference type="AlphaFoldDB" id="A0A6L7HXT7"/>
<dbReference type="EMBL" id="WRPA01000003">
    <property type="protein sequence ID" value="MXR67958.1"/>
    <property type="molecule type" value="Genomic_DNA"/>
</dbReference>
<keyword evidence="3" id="KW-1185">Reference proteome</keyword>
<evidence type="ECO:0000259" key="1">
    <source>
        <dbReference type="Pfam" id="PF05899"/>
    </source>
</evidence>
<proteinExistence type="predicted"/>
<evidence type="ECO:0000313" key="3">
    <source>
        <dbReference type="Proteomes" id="UP000474778"/>
    </source>
</evidence>